<feature type="domain" description="DNA helicase Pif1-like DEAD-box helicase" evidence="3">
    <location>
        <begin position="1143"/>
        <end position="1347"/>
    </location>
</feature>
<dbReference type="Proteomes" id="UP000235145">
    <property type="component" value="Unassembled WGS sequence"/>
</dbReference>
<keyword evidence="1" id="KW-0227">DNA damage</keyword>
<keyword evidence="2" id="KW-0472">Membrane</keyword>
<keyword evidence="1" id="KW-0067">ATP-binding</keyword>
<dbReference type="GO" id="GO:0016787">
    <property type="term" value="F:hydrolase activity"/>
    <property type="evidence" value="ECO:0007669"/>
    <property type="project" value="UniProtKB-KW"/>
</dbReference>
<feature type="domain" description="DNA helicase Pif1-like 2B" evidence="5">
    <location>
        <begin position="1443"/>
        <end position="1487"/>
    </location>
</feature>
<dbReference type="PANTHER" id="PTHR10492">
    <property type="match status" value="1"/>
</dbReference>
<dbReference type="CDD" id="cd18809">
    <property type="entry name" value="SF1_C_RecD"/>
    <property type="match status" value="1"/>
</dbReference>
<comment type="cofactor">
    <cofactor evidence="1">
        <name>Mg(2+)</name>
        <dbReference type="ChEBI" id="CHEBI:18420"/>
    </cofactor>
</comment>
<dbReference type="GO" id="GO:0006310">
    <property type="term" value="P:DNA recombination"/>
    <property type="evidence" value="ECO:0007669"/>
    <property type="project" value="UniProtKB-KW"/>
</dbReference>
<gene>
    <name evidence="6" type="ORF">LSAT_V11C800407890</name>
</gene>
<keyword evidence="2" id="KW-1133">Transmembrane helix</keyword>
<keyword evidence="1" id="KW-0234">DNA repair</keyword>
<keyword evidence="1" id="KW-0233">DNA recombination</keyword>
<evidence type="ECO:0000259" key="4">
    <source>
        <dbReference type="Pfam" id="PF14214"/>
    </source>
</evidence>
<evidence type="ECO:0000313" key="6">
    <source>
        <dbReference type="EMBL" id="KAJ0193152.1"/>
    </source>
</evidence>
<dbReference type="EMBL" id="NBSK02000008">
    <property type="protein sequence ID" value="KAJ0193152.1"/>
    <property type="molecule type" value="Genomic_DNA"/>
</dbReference>
<dbReference type="SUPFAM" id="SSF52540">
    <property type="entry name" value="P-loop containing nucleoside triphosphate hydrolases"/>
    <property type="match status" value="2"/>
</dbReference>
<name>A0A9R1UU63_LACSA</name>
<dbReference type="PANTHER" id="PTHR10492:SF101">
    <property type="entry name" value="ATP-DEPENDENT DNA HELICASE"/>
    <property type="match status" value="1"/>
</dbReference>
<keyword evidence="2" id="KW-0812">Transmembrane</keyword>
<evidence type="ECO:0000313" key="7">
    <source>
        <dbReference type="Proteomes" id="UP000235145"/>
    </source>
</evidence>
<dbReference type="GO" id="GO:0043139">
    <property type="term" value="F:5'-3' DNA helicase activity"/>
    <property type="evidence" value="ECO:0007669"/>
    <property type="project" value="UniProtKB-EC"/>
</dbReference>
<dbReference type="Gene3D" id="3.40.50.300">
    <property type="entry name" value="P-loop containing nucleotide triphosphate hydrolases"/>
    <property type="match status" value="1"/>
</dbReference>
<reference evidence="6 7" key="1">
    <citation type="journal article" date="2017" name="Nat. Commun.">
        <title>Genome assembly with in vitro proximity ligation data and whole-genome triplication in lettuce.</title>
        <authorList>
            <person name="Reyes-Chin-Wo S."/>
            <person name="Wang Z."/>
            <person name="Yang X."/>
            <person name="Kozik A."/>
            <person name="Arikit S."/>
            <person name="Song C."/>
            <person name="Xia L."/>
            <person name="Froenicke L."/>
            <person name="Lavelle D.O."/>
            <person name="Truco M.J."/>
            <person name="Xia R."/>
            <person name="Zhu S."/>
            <person name="Xu C."/>
            <person name="Xu H."/>
            <person name="Xu X."/>
            <person name="Cox K."/>
            <person name="Korf I."/>
            <person name="Meyers B.C."/>
            <person name="Michelmore R.W."/>
        </authorList>
    </citation>
    <scope>NUCLEOTIDE SEQUENCE [LARGE SCALE GENOMIC DNA]</scope>
    <source>
        <strain evidence="7">cv. Salinas</strain>
        <tissue evidence="6">Seedlings</tissue>
    </source>
</reference>
<proteinExistence type="inferred from homology"/>
<comment type="caution">
    <text evidence="6">The sequence shown here is derived from an EMBL/GenBank/DDBJ whole genome shotgun (WGS) entry which is preliminary data.</text>
</comment>
<feature type="domain" description="Helitron helicase-like" evidence="4">
    <location>
        <begin position="560"/>
        <end position="769"/>
    </location>
</feature>
<sequence>MRSWNRRVPRVRAGRFTELELEGSQSLGARTHRVIAPSGLYVLCVWYFGELTKLRAYSVLCYVVFSYKHDMDSNEHKQRRRYRNFYLDQRRSNVMSNLSFGYSRQHLSSSNNCIHIRDDNENLNPNISSVNQHTSFQSTSTFNIRNALSARKNRKLRKLYLDKKRSNHMSTSSNVLSNITTNIQTPSSTKFVNIVGNVGRDQQHFQSASDFFSRTPLSNISNVNAQYSTLSGDMRATNSSSVTQASSSNLSCRKLNRKRKIPNISQIPILDLTSDEDITWTMVTRHLCVRSVMHNYGHMKLLKAILPKKKTSYSMCCGNGKVELLELKQAPTNYQNLFHNVDPKGKNFMKNIRRFNSMFSFTSMGGKVDSSINRGNAPYVFRLSGQNYHCMGSLLPIDGSKPNFSQLYIYDTENEITNKQHALSTQNDGCTLTSHSLDIEIIRFLKDMLDSTNELVKCYRMARDCFDEKSSYRSKVTSYRKKVAALIVGDIGDAIDNRDIIVTTKSGSLQRINELHPAYLGLQYPLLFPYGDDGYRVDIPHRDVDPSTNTKRRFCTMREFFAYRIQDRVNVFSLIFNSRRLFQQFLVDAYTMIETERLYHIHNQQKVLRCESYETLKSVQSHGNIDISNVGKRVILPSSFTGGARYMMQNYLDAMSLCKWFGYPDFFITVTCNPKWPEIKRFLADTTLNPEDRPDILSRLFKIKFDSLIKDLNKKMLLGLVKAGTIYYNNSVIKMFFYVFYYLIILYLFKYTIVYTVEFQKRGLPHAHTCLFMHPDYKLPTDEHIDRVISAEIPNKDDDPDLYSLVSEFMMHGTCGSDNPKCPCMTENKCSRRNDGSFIEKTGVKLDNRSVFPYHKTLLKRYQAHINVEGCNQAASIKYLFKYINKGPDRATVEVAQNNNGGDNDDAPVDEIKNYYDCRYPSVVRLPFHLHGKQNVVYGADDDIEDVLNKQSVSSSMFLSWMSCNEHNEDARKLSYVEFPTKLVWKQDRCWEPRKKGFSIGRIHTVSPNLGEAYFLRILLNKVKGPKSFPDIRTVNGQVCPTFRDACYALGLLEDDREYIDAIEEASHSGSGLSLNDDQLKNLMLYEIDKILLQNNSSLKDFVGMPYPNHDSISSSNNRLITEELDFDMNSLQQESHQLLDSLTIEQRSVFDEIMTAVKQTKGSVFFVYGYGGIGKTFLWKTLSASIRSKGDIVLNFASSGIASLLLTGGRTAHSRFIIPLNLTEDSFFSFAPDSDVAELLKKTSLITWDEAPMIHKHAFEALDRSLKDILSCNFHGNSKLPLEEKQLSLEAILDKFYQLFLMEAGKTFCKVLTLTKNTRLSVLTSDIQETTTFAKWILDIGEGKVGGLNDGEAIIDVPTYLLIVDLVDPIGSLIGFVYTSIVENANNLIYFQERAILAPKNEVVEEINERLRSTRVRKFRYFSHADFVHDEVDATLYSPDVLNGLRPSGMPIHKLVLKVGVPVMLLRHIDQKCGLCNGTRLQVIALGKRVIEAEIISGSNIGNRMFIPRMYLTPSDTRIPFIFQRRQFPLAVCFAMTINKSQGQSLSRVGLFLRQPIFTHGQLYVALSIVKSKVGLKILILDKDGSIY</sequence>
<comment type="similarity">
    <text evidence="1">Belongs to the helicase family.</text>
</comment>
<dbReference type="GO" id="GO:0006281">
    <property type="term" value="P:DNA repair"/>
    <property type="evidence" value="ECO:0007669"/>
    <property type="project" value="UniProtKB-KW"/>
</dbReference>
<dbReference type="InterPro" id="IPR027417">
    <property type="entry name" value="P-loop_NTPase"/>
</dbReference>
<keyword evidence="1" id="KW-0347">Helicase</keyword>
<keyword evidence="7" id="KW-1185">Reference proteome</keyword>
<evidence type="ECO:0000256" key="2">
    <source>
        <dbReference type="SAM" id="Phobius"/>
    </source>
</evidence>
<evidence type="ECO:0000259" key="3">
    <source>
        <dbReference type="Pfam" id="PF05970"/>
    </source>
</evidence>
<protein>
    <recommendedName>
        <fullName evidence="1">ATP-dependent DNA helicase</fullName>
        <ecNumber evidence="1">5.6.2.3</ecNumber>
    </recommendedName>
</protein>
<dbReference type="GO" id="GO:0000723">
    <property type="term" value="P:telomere maintenance"/>
    <property type="evidence" value="ECO:0007669"/>
    <property type="project" value="InterPro"/>
</dbReference>
<keyword evidence="1" id="KW-0378">Hydrolase</keyword>
<dbReference type="InterPro" id="IPR025476">
    <property type="entry name" value="Helitron_helicase-like"/>
</dbReference>
<dbReference type="Pfam" id="PF05970">
    <property type="entry name" value="PIF1"/>
    <property type="match status" value="1"/>
</dbReference>
<evidence type="ECO:0000256" key="1">
    <source>
        <dbReference type="RuleBase" id="RU363044"/>
    </source>
</evidence>
<feature type="transmembrane region" description="Helical" evidence="2">
    <location>
        <begin position="735"/>
        <end position="757"/>
    </location>
</feature>
<dbReference type="Pfam" id="PF21530">
    <property type="entry name" value="Pif1_2B_dom"/>
    <property type="match status" value="1"/>
</dbReference>
<dbReference type="EC" id="5.6.2.3" evidence="1"/>
<accession>A0A9R1UU63</accession>
<organism evidence="6 7">
    <name type="scientific">Lactuca sativa</name>
    <name type="common">Garden lettuce</name>
    <dbReference type="NCBI Taxonomy" id="4236"/>
    <lineage>
        <taxon>Eukaryota</taxon>
        <taxon>Viridiplantae</taxon>
        <taxon>Streptophyta</taxon>
        <taxon>Embryophyta</taxon>
        <taxon>Tracheophyta</taxon>
        <taxon>Spermatophyta</taxon>
        <taxon>Magnoliopsida</taxon>
        <taxon>eudicotyledons</taxon>
        <taxon>Gunneridae</taxon>
        <taxon>Pentapetalae</taxon>
        <taxon>asterids</taxon>
        <taxon>campanulids</taxon>
        <taxon>Asterales</taxon>
        <taxon>Asteraceae</taxon>
        <taxon>Cichorioideae</taxon>
        <taxon>Cichorieae</taxon>
        <taxon>Lactucinae</taxon>
        <taxon>Lactuca</taxon>
    </lineage>
</organism>
<dbReference type="InterPro" id="IPR049163">
    <property type="entry name" value="Pif1-like_2B_dom"/>
</dbReference>
<comment type="catalytic activity">
    <reaction evidence="1">
        <text>ATP + H2O = ADP + phosphate + H(+)</text>
        <dbReference type="Rhea" id="RHEA:13065"/>
        <dbReference type="ChEBI" id="CHEBI:15377"/>
        <dbReference type="ChEBI" id="CHEBI:15378"/>
        <dbReference type="ChEBI" id="CHEBI:30616"/>
        <dbReference type="ChEBI" id="CHEBI:43474"/>
        <dbReference type="ChEBI" id="CHEBI:456216"/>
        <dbReference type="EC" id="5.6.2.3"/>
    </reaction>
</comment>
<dbReference type="InterPro" id="IPR010285">
    <property type="entry name" value="DNA_helicase_pif1-like_DEAD"/>
</dbReference>
<evidence type="ECO:0000259" key="5">
    <source>
        <dbReference type="Pfam" id="PF21530"/>
    </source>
</evidence>
<dbReference type="Pfam" id="PF14214">
    <property type="entry name" value="Helitron_like_N"/>
    <property type="match status" value="1"/>
</dbReference>
<dbReference type="GO" id="GO:0005524">
    <property type="term" value="F:ATP binding"/>
    <property type="evidence" value="ECO:0007669"/>
    <property type="project" value="UniProtKB-KW"/>
</dbReference>
<keyword evidence="1" id="KW-0547">Nucleotide-binding</keyword>